<dbReference type="GO" id="GO:0046061">
    <property type="term" value="P:dATP catabolic process"/>
    <property type="evidence" value="ECO:0007669"/>
    <property type="project" value="TreeGrafter"/>
</dbReference>
<dbReference type="PANTHER" id="PTHR30522:SF0">
    <property type="entry name" value="NUCLEOSIDE TRIPHOSPHATE PYROPHOSPHOHYDROLASE"/>
    <property type="match status" value="1"/>
</dbReference>
<keyword evidence="7" id="KW-1185">Reference proteome</keyword>
<dbReference type="STRING" id="1088869.GMO_27640"/>
<dbReference type="EC" id="3.6.1.8" evidence="3"/>
<evidence type="ECO:0000256" key="1">
    <source>
        <dbReference type="ARBA" id="ARBA00052141"/>
    </source>
</evidence>
<gene>
    <name evidence="6" type="ORF">GMO_27640</name>
</gene>
<dbReference type="NCBIfam" id="NF007113">
    <property type="entry name" value="PRK09562.1"/>
    <property type="match status" value="1"/>
</dbReference>
<dbReference type="GO" id="GO:0006950">
    <property type="term" value="P:response to stress"/>
    <property type="evidence" value="ECO:0007669"/>
    <property type="project" value="UniProtKB-ARBA"/>
</dbReference>
<dbReference type="PATRIC" id="fig|1088869.3.peg.2757"/>
<comment type="similarity">
    <text evidence="2">Belongs to the nucleoside triphosphate pyrophosphohydrolase family.</text>
</comment>
<dbReference type="SUPFAM" id="SSF101386">
    <property type="entry name" value="all-alpha NTP pyrophosphatases"/>
    <property type="match status" value="2"/>
</dbReference>
<dbReference type="CDD" id="cd11528">
    <property type="entry name" value="NTP-PPase_MazG_Nterm"/>
    <property type="match status" value="1"/>
</dbReference>
<evidence type="ECO:0000256" key="3">
    <source>
        <dbReference type="ARBA" id="ARBA00066372"/>
    </source>
</evidence>
<evidence type="ECO:0000256" key="4">
    <source>
        <dbReference type="ARBA" id="ARBA00074799"/>
    </source>
</evidence>
<organism evidence="6 7">
    <name type="scientific">Gluconobacter morbifer G707</name>
    <dbReference type="NCBI Taxonomy" id="1088869"/>
    <lineage>
        <taxon>Bacteria</taxon>
        <taxon>Pseudomonadati</taxon>
        <taxon>Pseudomonadota</taxon>
        <taxon>Alphaproteobacteria</taxon>
        <taxon>Acetobacterales</taxon>
        <taxon>Acetobacteraceae</taxon>
        <taxon>Gluconobacter</taxon>
    </lineage>
</organism>
<dbReference type="PANTHER" id="PTHR30522">
    <property type="entry name" value="NUCLEOSIDE TRIPHOSPHATE PYROPHOSPHOHYDROLASE"/>
    <property type="match status" value="1"/>
</dbReference>
<reference evidence="6 7" key="1">
    <citation type="submission" date="2011-10" db="EMBL/GenBank/DDBJ databases">
        <title>Genome sequence of Gluconobacter morbifer G707, isolated from Drosophila gut.</title>
        <authorList>
            <person name="Lee W.-J."/>
            <person name="Kim E.-K."/>
        </authorList>
    </citation>
    <scope>NUCLEOTIDE SEQUENCE [LARGE SCALE GENOMIC DNA]</scope>
    <source>
        <strain evidence="6 7">G707</strain>
    </source>
</reference>
<dbReference type="GO" id="GO:0047693">
    <property type="term" value="F:ATP diphosphatase activity"/>
    <property type="evidence" value="ECO:0007669"/>
    <property type="project" value="UniProtKB-EC"/>
</dbReference>
<dbReference type="InterPro" id="IPR048015">
    <property type="entry name" value="NTP-PPase_MazG-like_N"/>
</dbReference>
<dbReference type="eggNOG" id="COG3956">
    <property type="taxonomic scope" value="Bacteria"/>
</dbReference>
<dbReference type="FunFam" id="1.10.287.1080:FF:000001">
    <property type="entry name" value="Nucleoside triphosphate pyrophosphohydrolase"/>
    <property type="match status" value="1"/>
</dbReference>
<dbReference type="GO" id="GO:0046076">
    <property type="term" value="P:dTTP catabolic process"/>
    <property type="evidence" value="ECO:0007669"/>
    <property type="project" value="TreeGrafter"/>
</dbReference>
<evidence type="ECO:0000256" key="2">
    <source>
        <dbReference type="ARBA" id="ARBA00061115"/>
    </source>
</evidence>
<dbReference type="GO" id="GO:0006203">
    <property type="term" value="P:dGTP catabolic process"/>
    <property type="evidence" value="ECO:0007669"/>
    <property type="project" value="TreeGrafter"/>
</dbReference>
<comment type="caution">
    <text evidence="6">The sequence shown here is derived from an EMBL/GenBank/DDBJ whole genome shotgun (WGS) entry which is preliminary data.</text>
</comment>
<keyword evidence="6" id="KW-0378">Hydrolase</keyword>
<dbReference type="InterPro" id="IPR011551">
    <property type="entry name" value="NTP_PyrPHydrolase_MazG"/>
</dbReference>
<dbReference type="GO" id="GO:0046052">
    <property type="term" value="P:UTP catabolic process"/>
    <property type="evidence" value="ECO:0007669"/>
    <property type="project" value="TreeGrafter"/>
</dbReference>
<dbReference type="InterPro" id="IPR004518">
    <property type="entry name" value="MazG-like_dom"/>
</dbReference>
<name>G6XMP6_9PROT</name>
<dbReference type="Pfam" id="PF03819">
    <property type="entry name" value="MazG"/>
    <property type="match status" value="2"/>
</dbReference>
<feature type="domain" description="NTP pyrophosphohydrolase MazG-like" evidence="5">
    <location>
        <begin position="33"/>
        <end position="106"/>
    </location>
</feature>
<dbReference type="InterPro" id="IPR048011">
    <property type="entry name" value="NTP-PPase_MazG-like_C"/>
</dbReference>
<evidence type="ECO:0000259" key="5">
    <source>
        <dbReference type="Pfam" id="PF03819"/>
    </source>
</evidence>
<dbReference type="CDD" id="cd11529">
    <property type="entry name" value="NTP-PPase_MazG_Cterm"/>
    <property type="match status" value="1"/>
</dbReference>
<evidence type="ECO:0000313" key="7">
    <source>
        <dbReference type="Proteomes" id="UP000004949"/>
    </source>
</evidence>
<sequence>MFMTQPVRQIDRLLDIMKRLRDPQNGCPWDMEQTPGTIAPYAIEEAYEVLDAIERNDEAALPDELGDLLLQVVFQAQMAEEAGRFDFETVSGMIADKLVRRHPHVFGEERAEDQNWENEKEAERHGRAEFGALAGVARPLPALLRAAKLCKRAARVGFDWDDASGVLDKMHEEIDEMKAELGGDRDRIEDELGDVLFTVASLARKLDIDPEAALRRSNAKFTRRFEAMEEVLAAEGRTMTEQDLPALEALWQAVKKKPGMR</sequence>
<dbReference type="GO" id="GO:0046081">
    <property type="term" value="P:dUTP catabolic process"/>
    <property type="evidence" value="ECO:0007669"/>
    <property type="project" value="TreeGrafter"/>
</dbReference>
<proteinExistence type="inferred from homology"/>
<dbReference type="GO" id="GO:0046047">
    <property type="term" value="P:TTP catabolic process"/>
    <property type="evidence" value="ECO:0007669"/>
    <property type="project" value="TreeGrafter"/>
</dbReference>
<accession>G6XMP6</accession>
<dbReference type="Gene3D" id="1.10.287.1080">
    <property type="entry name" value="MazG-like"/>
    <property type="match status" value="2"/>
</dbReference>
<protein>
    <recommendedName>
        <fullName evidence="4">Nucleoside triphosphate pyrophosphohydrolase</fullName>
        <ecNumber evidence="3">3.6.1.8</ecNumber>
    </recommendedName>
</protein>
<dbReference type="FunFam" id="1.10.287.1080:FF:000003">
    <property type="entry name" value="Nucleoside triphosphate pyrophosphohydrolase"/>
    <property type="match status" value="1"/>
</dbReference>
<dbReference type="NCBIfam" id="TIGR00444">
    <property type="entry name" value="mazG"/>
    <property type="match status" value="1"/>
</dbReference>
<evidence type="ECO:0000313" key="6">
    <source>
        <dbReference type="EMBL" id="EHH66945.1"/>
    </source>
</evidence>
<dbReference type="EMBL" id="AGQV01000015">
    <property type="protein sequence ID" value="EHH66945.1"/>
    <property type="molecule type" value="Genomic_DNA"/>
</dbReference>
<comment type="catalytic activity">
    <reaction evidence="1">
        <text>ATP + H2O = AMP + diphosphate + H(+)</text>
        <dbReference type="Rhea" id="RHEA:14245"/>
        <dbReference type="ChEBI" id="CHEBI:15377"/>
        <dbReference type="ChEBI" id="CHEBI:15378"/>
        <dbReference type="ChEBI" id="CHEBI:30616"/>
        <dbReference type="ChEBI" id="CHEBI:33019"/>
        <dbReference type="ChEBI" id="CHEBI:456215"/>
        <dbReference type="EC" id="3.6.1.8"/>
    </reaction>
</comment>
<feature type="domain" description="NTP pyrophosphohydrolase MazG-like" evidence="5">
    <location>
        <begin position="170"/>
        <end position="224"/>
    </location>
</feature>
<dbReference type="Proteomes" id="UP000004949">
    <property type="component" value="Unassembled WGS sequence"/>
</dbReference>
<dbReference type="AlphaFoldDB" id="G6XMP6"/>